<dbReference type="eggNOG" id="ENOG5033KY9">
    <property type="taxonomic scope" value="Bacteria"/>
</dbReference>
<evidence type="ECO:0000313" key="3">
    <source>
        <dbReference type="EMBL" id="EWC64267.1"/>
    </source>
</evidence>
<evidence type="ECO:0000313" key="4">
    <source>
        <dbReference type="Proteomes" id="UP000019277"/>
    </source>
</evidence>
<keyword evidence="2" id="KW-0812">Transmembrane</keyword>
<dbReference type="EMBL" id="AYXG01000016">
    <property type="protein sequence ID" value="EWC64267.1"/>
    <property type="molecule type" value="Genomic_DNA"/>
</dbReference>
<keyword evidence="4" id="KW-1185">Reference proteome</keyword>
<name>W7J5F0_9PSEU</name>
<protein>
    <submittedName>
        <fullName evidence="3">Uncharacterized protein</fullName>
    </submittedName>
</protein>
<keyword evidence="2" id="KW-0472">Membrane</keyword>
<reference evidence="3 4" key="1">
    <citation type="journal article" date="2014" name="Genome Announc.">
        <title>Draft Genome Sequence of the Antitrypanosomally Active Sponge-Associated Bacterium Actinokineospora sp. Strain EG49.</title>
        <authorList>
            <person name="Harjes J."/>
            <person name="Ryu T."/>
            <person name="Abdelmohsen U.R."/>
            <person name="Moitinho-Silva L."/>
            <person name="Horn H."/>
            <person name="Ravasi T."/>
            <person name="Hentschel U."/>
        </authorList>
    </citation>
    <scope>NUCLEOTIDE SEQUENCE [LARGE SCALE GENOMIC DNA]</scope>
    <source>
        <strain evidence="3 4">EG49</strain>
    </source>
</reference>
<comment type="caution">
    <text evidence="3">The sequence shown here is derived from an EMBL/GenBank/DDBJ whole genome shotgun (WGS) entry which is preliminary data.</text>
</comment>
<evidence type="ECO:0000256" key="2">
    <source>
        <dbReference type="SAM" id="Phobius"/>
    </source>
</evidence>
<evidence type="ECO:0000256" key="1">
    <source>
        <dbReference type="SAM" id="MobiDB-lite"/>
    </source>
</evidence>
<feature type="region of interest" description="Disordered" evidence="1">
    <location>
        <begin position="41"/>
        <end position="81"/>
    </location>
</feature>
<organism evidence="3 4">
    <name type="scientific">Actinokineospora spheciospongiae</name>
    <dbReference type="NCBI Taxonomy" id="909613"/>
    <lineage>
        <taxon>Bacteria</taxon>
        <taxon>Bacillati</taxon>
        <taxon>Actinomycetota</taxon>
        <taxon>Actinomycetes</taxon>
        <taxon>Pseudonocardiales</taxon>
        <taxon>Pseudonocardiaceae</taxon>
        <taxon>Actinokineospora</taxon>
    </lineage>
</organism>
<dbReference type="AlphaFoldDB" id="W7J5F0"/>
<feature type="transmembrane region" description="Helical" evidence="2">
    <location>
        <begin position="88"/>
        <end position="108"/>
    </location>
</feature>
<proteinExistence type="predicted"/>
<keyword evidence="2" id="KW-1133">Transmembrane helix</keyword>
<dbReference type="Proteomes" id="UP000019277">
    <property type="component" value="Unassembled WGS sequence"/>
</dbReference>
<gene>
    <name evidence="3" type="ORF">UO65_0390</name>
</gene>
<sequence>MFPPKPEDTVRGPLIVSALPAELPRSLRAAAAPIPVAVPLARPSADRTPPVGGGSSAEGIRRGGEDRSTGEDRRRGVERSAGWRRKSVAVGAAGVLVVAVAVLFAWVLPTGEPAPPAAVAPAPVGEFDFHRLPDTEEPIRDSDCAPHAYGRTQEFLVANRCLQLTRAVYSAALPGGRTVFTSVAVVRMRTEEASVQLTELVRQEGTGSVTDLLRDQVVTVPGLDRLSRGGFAAERAGRDVVIVESDTVERDPDAVLHRAVMKRISTDAVRLGAELR</sequence>
<dbReference type="STRING" id="909613.UO65_0390"/>
<feature type="compositionally biased region" description="Basic and acidic residues" evidence="1">
    <location>
        <begin position="59"/>
        <end position="78"/>
    </location>
</feature>
<accession>W7J5F0</accession>